<proteinExistence type="predicted"/>
<dbReference type="KEGG" id="ntt:TAO_1104"/>
<evidence type="ECO:0000313" key="2">
    <source>
        <dbReference type="Proteomes" id="UP000243679"/>
    </source>
</evidence>
<dbReference type="AlphaFoldDB" id="A0A1Q2SMW6"/>
<dbReference type="EMBL" id="AP014836">
    <property type="protein sequence ID" value="BAW80474.1"/>
    <property type="molecule type" value="Genomic_DNA"/>
</dbReference>
<gene>
    <name evidence="1" type="ORF">TAO_1104</name>
</gene>
<accession>A0A1Q2SMW6</accession>
<protein>
    <recommendedName>
        <fullName evidence="3">UspA domain-containing protein</fullName>
    </recommendedName>
</protein>
<sequence length="82" mass="9354">MGIEFDNIIVPVDGSESSQRAAGFAANLSMDYPNHEDSNIDRIKKKYLERFSIKSIKLSTIIKKILMKKPLLAIQQRKLSFI</sequence>
<keyword evidence="2" id="KW-1185">Reference proteome</keyword>
<dbReference type="RefSeq" id="WP_231910600.1">
    <property type="nucleotide sequence ID" value="NZ_AP014836.1"/>
</dbReference>
<reference evidence="1 2" key="1">
    <citation type="journal article" date="2017" name="ISME J.">
        <title>An acid-tolerant ammonia-oxidizing ?-proteobacterium from soil.</title>
        <authorList>
            <person name="Hayatsu M."/>
            <person name="Tago K."/>
            <person name="Uchiyama I."/>
            <person name="Toyoda A."/>
            <person name="Wang Y."/>
            <person name="Shimomura Y."/>
            <person name="Okubo T."/>
            <person name="Kurisu F."/>
            <person name="Hirono Y."/>
            <person name="Nonaka K."/>
            <person name="Akiyama H."/>
            <person name="Itoh T."/>
            <person name="Takami H."/>
        </authorList>
    </citation>
    <scope>NUCLEOTIDE SEQUENCE [LARGE SCALE GENOMIC DNA]</scope>
    <source>
        <strain evidence="1 2">TAO100</strain>
    </source>
</reference>
<evidence type="ECO:0008006" key="3">
    <source>
        <dbReference type="Google" id="ProtNLM"/>
    </source>
</evidence>
<name>A0A1Q2SMW6_9GAMM</name>
<dbReference type="Proteomes" id="UP000243679">
    <property type="component" value="Chromosome"/>
</dbReference>
<evidence type="ECO:0000313" key="1">
    <source>
        <dbReference type="EMBL" id="BAW80474.1"/>
    </source>
</evidence>
<organism evidence="1 2">
    <name type="scientific">Candidatus Nitrosoglobus terrae</name>
    <dbReference type="NCBI Taxonomy" id="1630141"/>
    <lineage>
        <taxon>Bacteria</taxon>
        <taxon>Pseudomonadati</taxon>
        <taxon>Pseudomonadota</taxon>
        <taxon>Gammaproteobacteria</taxon>
        <taxon>Chromatiales</taxon>
        <taxon>Chromatiaceae</taxon>
        <taxon>Candidatus Nitrosoglobus</taxon>
    </lineage>
</organism>